<dbReference type="PANTHER" id="PTHR33478">
    <property type="entry name" value="EXTRACELLULAR METALLOPROTEINASE MEP"/>
    <property type="match status" value="1"/>
</dbReference>
<evidence type="ECO:0000256" key="7">
    <source>
        <dbReference type="ARBA" id="ARBA00022801"/>
    </source>
</evidence>
<keyword evidence="5" id="KW-0645">Protease</keyword>
<evidence type="ECO:0000256" key="10">
    <source>
        <dbReference type="ARBA" id="ARBA00023145"/>
    </source>
</evidence>
<evidence type="ECO:0000313" key="12">
    <source>
        <dbReference type="Proteomes" id="UP000050509"/>
    </source>
</evidence>
<feature type="non-terminal residue" evidence="11">
    <location>
        <position position="1"/>
    </location>
</feature>
<dbReference type="GO" id="GO:0008270">
    <property type="term" value="F:zinc ion binding"/>
    <property type="evidence" value="ECO:0007669"/>
    <property type="project" value="InterPro"/>
</dbReference>
<dbReference type="Gene3D" id="1.10.390.10">
    <property type="entry name" value="Neutral Protease Domain 2"/>
    <property type="match status" value="1"/>
</dbReference>
<evidence type="ECO:0000256" key="2">
    <source>
        <dbReference type="ARBA" id="ARBA00004613"/>
    </source>
</evidence>
<comment type="caution">
    <text evidence="11">The sequence shown here is derived from an EMBL/GenBank/DDBJ whole genome shotgun (WGS) entry which is preliminary data.</text>
</comment>
<reference evidence="11 12" key="1">
    <citation type="submission" date="2015-09" db="EMBL/GenBank/DDBJ databases">
        <title>Draft genome sequence of Kouleothrix aurantiaca JCM 19913.</title>
        <authorList>
            <person name="Hemp J."/>
        </authorList>
    </citation>
    <scope>NUCLEOTIDE SEQUENCE [LARGE SCALE GENOMIC DNA]</scope>
    <source>
        <strain evidence="11 12">COM-B</strain>
    </source>
</reference>
<evidence type="ECO:0000256" key="1">
    <source>
        <dbReference type="ARBA" id="ARBA00001947"/>
    </source>
</evidence>
<comment type="similarity">
    <text evidence="3">Belongs to the peptidase M36 family.</text>
</comment>
<keyword evidence="6" id="KW-0479">Metal-binding</keyword>
<dbReference type="Pfam" id="PF02128">
    <property type="entry name" value="Peptidase_M36"/>
    <property type="match status" value="1"/>
</dbReference>
<dbReference type="InterPro" id="IPR050371">
    <property type="entry name" value="Fungal_virulence_M36"/>
</dbReference>
<keyword evidence="12" id="KW-1185">Reference proteome</keyword>
<accession>A0A0P9CR92</accession>
<keyword evidence="10" id="KW-0865">Zymogen</keyword>
<proteinExistence type="inferred from homology"/>
<dbReference type="InterPro" id="IPR001842">
    <property type="entry name" value="Peptidase_M36"/>
</dbReference>
<evidence type="ECO:0000256" key="4">
    <source>
        <dbReference type="ARBA" id="ARBA00022525"/>
    </source>
</evidence>
<dbReference type="EMBL" id="LJCR01003818">
    <property type="protein sequence ID" value="KPV41916.1"/>
    <property type="molecule type" value="Genomic_DNA"/>
</dbReference>
<comment type="cofactor">
    <cofactor evidence="1">
        <name>Zn(2+)</name>
        <dbReference type="ChEBI" id="CHEBI:29105"/>
    </cofactor>
</comment>
<evidence type="ECO:0000256" key="5">
    <source>
        <dbReference type="ARBA" id="ARBA00022670"/>
    </source>
</evidence>
<feature type="non-terminal residue" evidence="11">
    <location>
        <position position="161"/>
    </location>
</feature>
<comment type="subcellular location">
    <subcellularLocation>
        <location evidence="2">Secreted</location>
    </subcellularLocation>
</comment>
<organism evidence="11 12">
    <name type="scientific">Kouleothrix aurantiaca</name>
    <dbReference type="NCBI Taxonomy" id="186479"/>
    <lineage>
        <taxon>Bacteria</taxon>
        <taxon>Bacillati</taxon>
        <taxon>Chloroflexota</taxon>
        <taxon>Chloroflexia</taxon>
        <taxon>Chloroflexales</taxon>
        <taxon>Roseiflexineae</taxon>
        <taxon>Roseiflexaceae</taxon>
        <taxon>Kouleothrix</taxon>
    </lineage>
</organism>
<dbReference type="GO" id="GO:0005615">
    <property type="term" value="C:extracellular space"/>
    <property type="evidence" value="ECO:0007669"/>
    <property type="project" value="InterPro"/>
</dbReference>
<name>A0A0P9CR92_9CHLR</name>
<evidence type="ECO:0000256" key="9">
    <source>
        <dbReference type="ARBA" id="ARBA00023049"/>
    </source>
</evidence>
<evidence type="ECO:0008006" key="13">
    <source>
        <dbReference type="Google" id="ProtNLM"/>
    </source>
</evidence>
<keyword evidence="7" id="KW-0378">Hydrolase</keyword>
<dbReference type="Gene3D" id="3.10.170.10">
    <property type="match status" value="1"/>
</dbReference>
<gene>
    <name evidence="11" type="ORF">SE17_44550</name>
</gene>
<dbReference type="AlphaFoldDB" id="A0A0P9CR92"/>
<evidence type="ECO:0000256" key="8">
    <source>
        <dbReference type="ARBA" id="ARBA00022833"/>
    </source>
</evidence>
<keyword evidence="4" id="KW-0964">Secreted</keyword>
<keyword evidence="9" id="KW-0482">Metalloprotease</keyword>
<sequence>ILNNQPGSAPGMGVGSVSPTIPALSMTQSDGDAIKTALGNGAVTATLQRSTAPDLDGSLDSEIVIHEYAHGISNRLTGGPQNSSCMGNKETGSEGWSDFMALALTPHPGDTRSTDRALGAYATAALGSLRRYPYSTSLATNPLTYGALALPGSNNQIGEVH</sequence>
<dbReference type="GO" id="GO:0004222">
    <property type="term" value="F:metalloendopeptidase activity"/>
    <property type="evidence" value="ECO:0007669"/>
    <property type="project" value="InterPro"/>
</dbReference>
<dbReference type="InterPro" id="IPR027268">
    <property type="entry name" value="Peptidase_M4/M1_CTD_sf"/>
</dbReference>
<protein>
    <recommendedName>
        <fullName evidence="13">Peptidase M36</fullName>
    </recommendedName>
</protein>
<dbReference type="GO" id="GO:0006508">
    <property type="term" value="P:proteolysis"/>
    <property type="evidence" value="ECO:0007669"/>
    <property type="project" value="UniProtKB-KW"/>
</dbReference>
<dbReference type="SUPFAM" id="SSF55486">
    <property type="entry name" value="Metalloproteases ('zincins'), catalytic domain"/>
    <property type="match status" value="1"/>
</dbReference>
<dbReference type="PANTHER" id="PTHR33478:SF1">
    <property type="entry name" value="EXTRACELLULAR METALLOPROTEINASE MEP"/>
    <property type="match status" value="1"/>
</dbReference>
<evidence type="ECO:0000256" key="3">
    <source>
        <dbReference type="ARBA" id="ARBA00006006"/>
    </source>
</evidence>
<evidence type="ECO:0000313" key="11">
    <source>
        <dbReference type="EMBL" id="KPV41916.1"/>
    </source>
</evidence>
<dbReference type="Proteomes" id="UP000050509">
    <property type="component" value="Unassembled WGS sequence"/>
</dbReference>
<keyword evidence="8" id="KW-0862">Zinc</keyword>
<evidence type="ECO:0000256" key="6">
    <source>
        <dbReference type="ARBA" id="ARBA00022723"/>
    </source>
</evidence>